<evidence type="ECO:0000256" key="4">
    <source>
        <dbReference type="ARBA" id="ARBA00022989"/>
    </source>
</evidence>
<evidence type="ECO:0000313" key="9">
    <source>
        <dbReference type="EMBL" id="KAK3341832.1"/>
    </source>
</evidence>
<dbReference type="GO" id="GO:0016020">
    <property type="term" value="C:membrane"/>
    <property type="evidence" value="ECO:0007669"/>
    <property type="project" value="UniProtKB-SubCell"/>
</dbReference>
<evidence type="ECO:0000256" key="1">
    <source>
        <dbReference type="ARBA" id="ARBA00004141"/>
    </source>
</evidence>
<feature type="transmembrane region" description="Helical" evidence="7">
    <location>
        <begin position="99"/>
        <end position="121"/>
    </location>
</feature>
<reference evidence="9" key="1">
    <citation type="journal article" date="2023" name="Mol. Phylogenet. Evol.">
        <title>Genome-scale phylogeny and comparative genomics of the fungal order Sordariales.</title>
        <authorList>
            <person name="Hensen N."/>
            <person name="Bonometti L."/>
            <person name="Westerberg I."/>
            <person name="Brannstrom I.O."/>
            <person name="Guillou S."/>
            <person name="Cros-Aarteil S."/>
            <person name="Calhoun S."/>
            <person name="Haridas S."/>
            <person name="Kuo A."/>
            <person name="Mondo S."/>
            <person name="Pangilinan J."/>
            <person name="Riley R."/>
            <person name="LaButti K."/>
            <person name="Andreopoulos B."/>
            <person name="Lipzen A."/>
            <person name="Chen C."/>
            <person name="Yan M."/>
            <person name="Daum C."/>
            <person name="Ng V."/>
            <person name="Clum A."/>
            <person name="Steindorff A."/>
            <person name="Ohm R.A."/>
            <person name="Martin F."/>
            <person name="Silar P."/>
            <person name="Natvig D.O."/>
            <person name="Lalanne C."/>
            <person name="Gautier V."/>
            <person name="Ament-Velasquez S.L."/>
            <person name="Kruys A."/>
            <person name="Hutchinson M.I."/>
            <person name="Powell A.J."/>
            <person name="Barry K."/>
            <person name="Miller A.N."/>
            <person name="Grigoriev I.V."/>
            <person name="Debuchy R."/>
            <person name="Gladieux P."/>
            <person name="Hiltunen Thoren M."/>
            <person name="Johannesson H."/>
        </authorList>
    </citation>
    <scope>NUCLEOTIDE SEQUENCE</scope>
    <source>
        <strain evidence="9">CBS 955.72</strain>
    </source>
</reference>
<organism evidence="9 10">
    <name type="scientific">Lasiosphaeria hispida</name>
    <dbReference type="NCBI Taxonomy" id="260671"/>
    <lineage>
        <taxon>Eukaryota</taxon>
        <taxon>Fungi</taxon>
        <taxon>Dikarya</taxon>
        <taxon>Ascomycota</taxon>
        <taxon>Pezizomycotina</taxon>
        <taxon>Sordariomycetes</taxon>
        <taxon>Sordariomycetidae</taxon>
        <taxon>Sordariales</taxon>
        <taxon>Lasiosphaeriaceae</taxon>
        <taxon>Lasiosphaeria</taxon>
    </lineage>
</organism>
<comment type="similarity">
    <text evidence="6">Belongs to the major facilitator superfamily. Allantoate permease family.</text>
</comment>
<evidence type="ECO:0000313" key="10">
    <source>
        <dbReference type="Proteomes" id="UP001275084"/>
    </source>
</evidence>
<dbReference type="Proteomes" id="UP001275084">
    <property type="component" value="Unassembled WGS sequence"/>
</dbReference>
<feature type="transmembrane region" description="Helical" evidence="7">
    <location>
        <begin position="355"/>
        <end position="375"/>
    </location>
</feature>
<dbReference type="SUPFAM" id="SSF103473">
    <property type="entry name" value="MFS general substrate transporter"/>
    <property type="match status" value="1"/>
</dbReference>
<feature type="transmembrane region" description="Helical" evidence="7">
    <location>
        <begin position="415"/>
        <end position="432"/>
    </location>
</feature>
<evidence type="ECO:0000259" key="8">
    <source>
        <dbReference type="PROSITE" id="PS50850"/>
    </source>
</evidence>
<evidence type="ECO:0000256" key="7">
    <source>
        <dbReference type="SAM" id="Phobius"/>
    </source>
</evidence>
<dbReference type="PANTHER" id="PTHR43791">
    <property type="entry name" value="PERMEASE-RELATED"/>
    <property type="match status" value="1"/>
</dbReference>
<dbReference type="InterPro" id="IPR036259">
    <property type="entry name" value="MFS_trans_sf"/>
</dbReference>
<protein>
    <submittedName>
        <fullName evidence="9">Major facilitator superfamily domain-containing protein</fullName>
    </submittedName>
</protein>
<name>A0AAJ0M8M7_9PEZI</name>
<keyword evidence="2" id="KW-0813">Transport</keyword>
<evidence type="ECO:0000256" key="6">
    <source>
        <dbReference type="ARBA" id="ARBA00037968"/>
    </source>
</evidence>
<feature type="transmembrane region" description="Helical" evidence="7">
    <location>
        <begin position="291"/>
        <end position="311"/>
    </location>
</feature>
<feature type="domain" description="Major facilitator superfamily (MFS) profile" evidence="8">
    <location>
        <begin position="62"/>
        <end position="474"/>
    </location>
</feature>
<evidence type="ECO:0000256" key="3">
    <source>
        <dbReference type="ARBA" id="ARBA00022692"/>
    </source>
</evidence>
<dbReference type="PANTHER" id="PTHR43791:SF40">
    <property type="entry name" value="THIAMINE PATHWAY TRANSPORTER THI73"/>
    <property type="match status" value="1"/>
</dbReference>
<evidence type="ECO:0000256" key="5">
    <source>
        <dbReference type="ARBA" id="ARBA00023136"/>
    </source>
</evidence>
<accession>A0AAJ0M8M7</accession>
<dbReference type="InterPro" id="IPR011701">
    <property type="entry name" value="MFS"/>
</dbReference>
<gene>
    <name evidence="9" type="ORF">B0T25DRAFT_617273</name>
</gene>
<dbReference type="PROSITE" id="PS50850">
    <property type="entry name" value="MFS"/>
    <property type="match status" value="1"/>
</dbReference>
<feature type="transmembrane region" description="Helical" evidence="7">
    <location>
        <begin position="221"/>
        <end position="243"/>
    </location>
</feature>
<evidence type="ECO:0000256" key="2">
    <source>
        <dbReference type="ARBA" id="ARBA00022448"/>
    </source>
</evidence>
<reference evidence="9" key="2">
    <citation type="submission" date="2023-06" db="EMBL/GenBank/DDBJ databases">
        <authorList>
            <consortium name="Lawrence Berkeley National Laboratory"/>
            <person name="Haridas S."/>
            <person name="Hensen N."/>
            <person name="Bonometti L."/>
            <person name="Westerberg I."/>
            <person name="Brannstrom I.O."/>
            <person name="Guillou S."/>
            <person name="Cros-Aarteil S."/>
            <person name="Calhoun S."/>
            <person name="Kuo A."/>
            <person name="Mondo S."/>
            <person name="Pangilinan J."/>
            <person name="Riley R."/>
            <person name="Labutti K."/>
            <person name="Andreopoulos B."/>
            <person name="Lipzen A."/>
            <person name="Chen C."/>
            <person name="Yanf M."/>
            <person name="Daum C."/>
            <person name="Ng V."/>
            <person name="Clum A."/>
            <person name="Steindorff A."/>
            <person name="Ohm R."/>
            <person name="Martin F."/>
            <person name="Silar P."/>
            <person name="Natvig D."/>
            <person name="Lalanne C."/>
            <person name="Gautier V."/>
            <person name="Ament-Velasquez S.L."/>
            <person name="Kruys A."/>
            <person name="Hutchinson M.I."/>
            <person name="Powell A.J."/>
            <person name="Barry K."/>
            <person name="Miller A.N."/>
            <person name="Grigoriev I.V."/>
            <person name="Debuchy R."/>
            <person name="Gladieux P."/>
            <person name="Thoren M.H."/>
            <person name="Johannesson H."/>
        </authorList>
    </citation>
    <scope>NUCLEOTIDE SEQUENCE</scope>
    <source>
        <strain evidence="9">CBS 955.72</strain>
    </source>
</reference>
<dbReference type="Pfam" id="PF07690">
    <property type="entry name" value="MFS_1"/>
    <property type="match status" value="1"/>
</dbReference>
<dbReference type="FunFam" id="1.20.1250.20:FF:000064">
    <property type="entry name" value="MFS allantoate transporter"/>
    <property type="match status" value="1"/>
</dbReference>
<dbReference type="EMBL" id="JAUIQD010000008">
    <property type="protein sequence ID" value="KAK3341832.1"/>
    <property type="molecule type" value="Genomic_DNA"/>
</dbReference>
<proteinExistence type="inferred from homology"/>
<sequence length="511" mass="56835">MKTGDKQIGAVDGILPTPTPSQSAVVNDVDGAWEFLDKHRNENIQDESIGILAIRRKNDYRIVPLGFLLYTMQFMDKLAQKYAGVMTMREDLNLKGNDFSNLVTATYVAIAVWEIPTIYFLQRFPAAKYMAINAILWGISTACGAAAHNYQSLLVTRIFLGIFEATINPSLMLISGRWYTKPEQAPRFSFWLLGLGIGQIVGGAISYGFQLVSPTLPLQGWRIMFILLGLVTIVFGGLTFWYMPDTPMEAPWLTDREKVALLKHISINQTGVENRKVRVAEISEALRDPQVWLIWLSVTLFAGTGGITIAYSSTLIRNLGYTSKQATLLNMPAGLISITVMLIPGWAVRRGHHRWAWALGTLFPAIIGSALMSFLPSTNKSGILAGIYLTNFIPGPLTIFWNWAPANIAGATKRAFVSALLGGFFAAGGIIGPQSFQARDAPEYRPAKITVLATQAAGACTTFALFLYYVRQNRRKRSLNTVDMETEEAFMNPEVWARLTDRENTRFRYSY</sequence>
<feature type="transmembrane region" description="Helical" evidence="7">
    <location>
        <begin position="331"/>
        <end position="348"/>
    </location>
</feature>
<feature type="transmembrane region" description="Helical" evidence="7">
    <location>
        <begin position="381"/>
        <end position="403"/>
    </location>
</feature>
<comment type="subcellular location">
    <subcellularLocation>
        <location evidence="1">Membrane</location>
        <topology evidence="1">Multi-pass membrane protein</topology>
    </subcellularLocation>
</comment>
<feature type="transmembrane region" description="Helical" evidence="7">
    <location>
        <begin position="452"/>
        <end position="470"/>
    </location>
</feature>
<keyword evidence="4 7" id="KW-1133">Transmembrane helix</keyword>
<dbReference type="InterPro" id="IPR020846">
    <property type="entry name" value="MFS_dom"/>
</dbReference>
<keyword evidence="5 7" id="KW-0472">Membrane</keyword>
<dbReference type="Gene3D" id="1.20.1250.20">
    <property type="entry name" value="MFS general substrate transporter like domains"/>
    <property type="match status" value="2"/>
</dbReference>
<feature type="transmembrane region" description="Helical" evidence="7">
    <location>
        <begin position="188"/>
        <end position="209"/>
    </location>
</feature>
<dbReference type="AlphaFoldDB" id="A0AAJ0M8M7"/>
<keyword evidence="3 7" id="KW-0812">Transmembrane</keyword>
<comment type="caution">
    <text evidence="9">The sequence shown here is derived from an EMBL/GenBank/DDBJ whole genome shotgun (WGS) entry which is preliminary data.</text>
</comment>
<dbReference type="GO" id="GO:0022857">
    <property type="term" value="F:transmembrane transporter activity"/>
    <property type="evidence" value="ECO:0007669"/>
    <property type="project" value="InterPro"/>
</dbReference>
<keyword evidence="10" id="KW-1185">Reference proteome</keyword>
<feature type="transmembrane region" description="Helical" evidence="7">
    <location>
        <begin position="154"/>
        <end position="176"/>
    </location>
</feature>